<proteinExistence type="predicted"/>
<name>A0AAC9KB07_9PROT</name>
<dbReference type="InterPro" id="IPR017946">
    <property type="entry name" value="PLC-like_Pdiesterase_TIM-brl"/>
</dbReference>
<dbReference type="GO" id="GO:0008081">
    <property type="term" value="F:phosphoric diester hydrolase activity"/>
    <property type="evidence" value="ECO:0007669"/>
    <property type="project" value="InterPro"/>
</dbReference>
<dbReference type="PANTHER" id="PTHR13593:SF146">
    <property type="entry name" value="PLC-LIKE PHOSPHODIESTERASE"/>
    <property type="match status" value="1"/>
</dbReference>
<protein>
    <submittedName>
        <fullName evidence="1">General secretion pathway protein N</fullName>
    </submittedName>
</protein>
<dbReference type="PANTHER" id="PTHR13593">
    <property type="match status" value="1"/>
</dbReference>
<gene>
    <name evidence="1" type="ORF">GbCGDNIH9_1764</name>
</gene>
<dbReference type="SUPFAM" id="SSF51695">
    <property type="entry name" value="PLC-like phosphodiesterases"/>
    <property type="match status" value="1"/>
</dbReference>
<evidence type="ECO:0000313" key="2">
    <source>
        <dbReference type="Proteomes" id="UP000182373"/>
    </source>
</evidence>
<dbReference type="EMBL" id="CP018191">
    <property type="protein sequence ID" value="APH55077.1"/>
    <property type="molecule type" value="Genomic_DNA"/>
</dbReference>
<dbReference type="Gene3D" id="3.20.20.190">
    <property type="entry name" value="Phosphatidylinositol (PI) phosphodiesterase"/>
    <property type="match status" value="1"/>
</dbReference>
<dbReference type="InterPro" id="IPR051057">
    <property type="entry name" value="PI-PLC_domain"/>
</dbReference>
<organism evidence="1 2">
    <name type="scientific">Granulibacter bethesdensis</name>
    <dbReference type="NCBI Taxonomy" id="364410"/>
    <lineage>
        <taxon>Bacteria</taxon>
        <taxon>Pseudomonadati</taxon>
        <taxon>Pseudomonadota</taxon>
        <taxon>Alphaproteobacteria</taxon>
        <taxon>Acetobacterales</taxon>
        <taxon>Acetobacteraceae</taxon>
        <taxon>Granulibacter</taxon>
    </lineage>
</organism>
<accession>A0AAC9KB07</accession>
<reference evidence="2" key="1">
    <citation type="submission" date="2016-11" db="EMBL/GenBank/DDBJ databases">
        <title>Comparative genomic and phenotypic analysis of Granulibacter bethesdensis clinical isolates from patients with chronic granulomatous disease.</title>
        <authorList>
            <person name="Zarember K.A."/>
            <person name="Porcella S.F."/>
            <person name="Chu J."/>
            <person name="Ding L."/>
            <person name="Dahlstrom E."/>
            <person name="Barbian K."/>
            <person name="Martens C."/>
            <person name="Sykora L."/>
            <person name="Kramer S."/>
            <person name="Pettinato A.M."/>
            <person name="Hong H."/>
            <person name="Wald G."/>
            <person name="Berg L.J."/>
            <person name="Rogge L.S."/>
            <person name="Greenberg D.E."/>
            <person name="Falcone E.L."/>
            <person name="Neves J.F."/>
            <person name="Simoes M.J."/>
            <person name="Casal M."/>
            <person name="Rodriguez-Lopez F.C."/>
            <person name="Zelazny A."/>
            <person name="Gallin J.I."/>
            <person name="Holland S.M."/>
        </authorList>
    </citation>
    <scope>NUCLEOTIDE SEQUENCE [LARGE SCALE GENOMIC DNA]</scope>
    <source>
        <strain evidence="2">NIH9.1</strain>
    </source>
</reference>
<dbReference type="CDD" id="cd08620">
    <property type="entry name" value="PI-PLCXDc_like_1"/>
    <property type="match status" value="1"/>
</dbReference>
<sequence length="557" mass="59210">MYRMNNYHSTPTSITKRNLLKGIAGGTAASVAGLAIAEEADAWSFSSWFRSIFYPTYTVNAQITTFLDSALSSAFRTIGVNAGTQNYTNQNPGVFDIRNAQLSVTGLTAAFQTKSVNWFAQIAGNQIKRSNTEIAPFGDRLSSTDLGSMLASQRSITGGNFSLSYGFYNAAISDTILNAFDGGISAPACNDLTNAYQFYMYLTDRYNTWMGDLVSATPRLASQPFGVFVLPGAHDAGMNGLPRLGDLFANSRRLDALLNSLLNNVSAAGRQLLSLGGTAFLRALPQSTLSRVIRNLALTQKDDTATMLNLGVRYFDFRPGYIFPAGASEQALGLFHQHNMIPGGSYTTFLADVLNWLKANPSEIVVLHINSQGIYNDAMIPSQGTLDAAMSSALSQYGAGIKSGDKTAFGSSYASLISANKRLIVLYQSGSYRTVNRYDSYSDGAYTTTCPGSILGALNNMNAGGQSGADYTVLQLQGTATGTKSGAAAAILGDGDASSPLLATKPVFDAATLGWVRGIAGGRFQPRQPLVLLNDFADNAMTSTAITVTRQRSSAVA</sequence>
<evidence type="ECO:0000313" key="1">
    <source>
        <dbReference type="EMBL" id="APH55077.1"/>
    </source>
</evidence>
<dbReference type="GO" id="GO:0006629">
    <property type="term" value="P:lipid metabolic process"/>
    <property type="evidence" value="ECO:0007669"/>
    <property type="project" value="InterPro"/>
</dbReference>
<dbReference type="InterPro" id="IPR006311">
    <property type="entry name" value="TAT_signal"/>
</dbReference>
<dbReference type="PROSITE" id="PS51318">
    <property type="entry name" value="TAT"/>
    <property type="match status" value="1"/>
</dbReference>
<dbReference type="AlphaFoldDB" id="A0AAC9KB07"/>
<dbReference type="Proteomes" id="UP000182373">
    <property type="component" value="Chromosome"/>
</dbReference>